<dbReference type="EMBL" id="MHLB01000002">
    <property type="protein sequence ID" value="OGZ02735.1"/>
    <property type="molecule type" value="Genomic_DNA"/>
</dbReference>
<gene>
    <name evidence="2" type="ORF">A2946_04110</name>
</gene>
<dbReference type="Proteomes" id="UP000178348">
    <property type="component" value="Unassembled WGS sequence"/>
</dbReference>
<dbReference type="AlphaFoldDB" id="A0A1G2CMY4"/>
<evidence type="ECO:0000313" key="2">
    <source>
        <dbReference type="EMBL" id="OGZ02735.1"/>
    </source>
</evidence>
<comment type="caution">
    <text evidence="2">The sequence shown here is derived from an EMBL/GenBank/DDBJ whole genome shotgun (WGS) entry which is preliminary data.</text>
</comment>
<sequence length="157" mass="17303">MKKHEPDMPSPENTGVAPDFENINVADEHLDSLLSPEINREIDLINSGQRPYYNSREEANQSAAQAPIPGFDHIASSVLLTFTNGTVLEIIPRQRIGKIEIGTDPEVLQSLEIESEKKLPQKIVEALLELPGKSKYIIGAKLVYWQSSEKSGAPSSP</sequence>
<feature type="region of interest" description="Disordered" evidence="1">
    <location>
        <begin position="1"/>
        <end position="21"/>
    </location>
</feature>
<organism evidence="2 3">
    <name type="scientific">Candidatus Liptonbacteria bacterium RIFCSPLOWO2_01_FULL_53_13</name>
    <dbReference type="NCBI Taxonomy" id="1798651"/>
    <lineage>
        <taxon>Bacteria</taxon>
        <taxon>Candidatus Liptoniibacteriota</taxon>
    </lineage>
</organism>
<accession>A0A1G2CMY4</accession>
<evidence type="ECO:0000313" key="3">
    <source>
        <dbReference type="Proteomes" id="UP000178348"/>
    </source>
</evidence>
<protein>
    <submittedName>
        <fullName evidence="2">Uncharacterized protein</fullName>
    </submittedName>
</protein>
<proteinExistence type="predicted"/>
<name>A0A1G2CMY4_9BACT</name>
<reference evidence="2 3" key="1">
    <citation type="journal article" date="2016" name="Nat. Commun.">
        <title>Thousands of microbial genomes shed light on interconnected biogeochemical processes in an aquifer system.</title>
        <authorList>
            <person name="Anantharaman K."/>
            <person name="Brown C.T."/>
            <person name="Hug L.A."/>
            <person name="Sharon I."/>
            <person name="Castelle C.J."/>
            <person name="Probst A.J."/>
            <person name="Thomas B.C."/>
            <person name="Singh A."/>
            <person name="Wilkins M.J."/>
            <person name="Karaoz U."/>
            <person name="Brodie E.L."/>
            <person name="Williams K.H."/>
            <person name="Hubbard S.S."/>
            <person name="Banfield J.F."/>
        </authorList>
    </citation>
    <scope>NUCLEOTIDE SEQUENCE [LARGE SCALE GENOMIC DNA]</scope>
</reference>
<evidence type="ECO:0000256" key="1">
    <source>
        <dbReference type="SAM" id="MobiDB-lite"/>
    </source>
</evidence>